<dbReference type="AlphaFoldDB" id="A0A9N7Z281"/>
<evidence type="ECO:0000256" key="5">
    <source>
        <dbReference type="ARBA" id="ARBA00023273"/>
    </source>
</evidence>
<feature type="domain" description="Enkurin" evidence="7">
    <location>
        <begin position="203"/>
        <end position="295"/>
    </location>
</feature>
<evidence type="ECO:0000256" key="1">
    <source>
        <dbReference type="ARBA" id="ARBA00004138"/>
    </source>
</evidence>
<comment type="subcellular location">
    <subcellularLocation>
        <location evidence="1">Cell projection</location>
        <location evidence="1">Cilium</location>
    </subcellularLocation>
    <subcellularLocation>
        <location evidence="2">Cytoplasm</location>
        <location evidence="2">Cytoskeleton</location>
    </subcellularLocation>
</comment>
<dbReference type="InterPro" id="IPR052102">
    <property type="entry name" value="Enkurin_domain-protein"/>
</dbReference>
<comment type="caution">
    <text evidence="8">The sequence shown here is derived from an EMBL/GenBank/DDBJ whole genome shotgun (WGS) entry which is preliminary data.</text>
</comment>
<keyword evidence="6" id="KW-0175">Coiled coil</keyword>
<accession>A0A9N7Z281</accession>
<evidence type="ECO:0000256" key="3">
    <source>
        <dbReference type="ARBA" id="ARBA00022490"/>
    </source>
</evidence>
<keyword evidence="3" id="KW-0963">Cytoplasm</keyword>
<feature type="coiled-coil region" evidence="6">
    <location>
        <begin position="202"/>
        <end position="229"/>
    </location>
</feature>
<protein>
    <recommendedName>
        <fullName evidence="7">Enkurin domain-containing protein</fullName>
    </recommendedName>
</protein>
<evidence type="ECO:0000256" key="4">
    <source>
        <dbReference type="ARBA" id="ARBA00023212"/>
    </source>
</evidence>
<dbReference type="Pfam" id="PF13864">
    <property type="entry name" value="Enkurin"/>
    <property type="match status" value="1"/>
</dbReference>
<reference evidence="8" key="1">
    <citation type="submission" date="2020-03" db="EMBL/GenBank/DDBJ databases">
        <authorList>
            <person name="Weist P."/>
        </authorList>
    </citation>
    <scope>NUCLEOTIDE SEQUENCE</scope>
</reference>
<keyword evidence="5" id="KW-0966">Cell projection</keyword>
<sequence>MSKDNKPETAMAKKKIPTVVYKRKASTGNHYAMDLPLHHCNILKMREPKLPTVHPESIYNHLPKPVVDDITEKPKRYVSKFRPTVLKENKANKMAMRTMGPVKVEVPHVKFLRKPTNTPQTHKKVPQVSRVKKPGVPLQAERTPREARPRRDFLKTRDSLNTVKPEPAYVDIKGHREILKTSGFVPVYSSKKEYGKVPKYLLKRYKENLLKAEEQHSLLKERIDKETRKQMSDAERKSILQGLRKIWNKANTDYQLLPLVMVTHSMLARKERLEEEMTHLETAIAMFQDQSNPVFLPHDDD</sequence>
<evidence type="ECO:0000256" key="2">
    <source>
        <dbReference type="ARBA" id="ARBA00004245"/>
    </source>
</evidence>
<dbReference type="GO" id="GO:0005516">
    <property type="term" value="F:calmodulin binding"/>
    <property type="evidence" value="ECO:0007669"/>
    <property type="project" value="TreeGrafter"/>
</dbReference>
<evidence type="ECO:0000259" key="7">
    <source>
        <dbReference type="PROSITE" id="PS51665"/>
    </source>
</evidence>
<dbReference type="PANTHER" id="PTHR21490">
    <property type="entry name" value="ENKURIN-RELATED"/>
    <property type="match status" value="1"/>
</dbReference>
<dbReference type="GO" id="GO:0001669">
    <property type="term" value="C:acrosomal vesicle"/>
    <property type="evidence" value="ECO:0007669"/>
    <property type="project" value="TreeGrafter"/>
</dbReference>
<evidence type="ECO:0000313" key="9">
    <source>
        <dbReference type="Proteomes" id="UP001153269"/>
    </source>
</evidence>
<keyword evidence="4" id="KW-0206">Cytoskeleton</keyword>
<dbReference type="Proteomes" id="UP001153269">
    <property type="component" value="Unassembled WGS sequence"/>
</dbReference>
<name>A0A9N7Z281_PLEPL</name>
<evidence type="ECO:0000313" key="8">
    <source>
        <dbReference type="EMBL" id="CAB1448617.1"/>
    </source>
</evidence>
<dbReference type="EMBL" id="CADEAL010003984">
    <property type="protein sequence ID" value="CAB1448617.1"/>
    <property type="molecule type" value="Genomic_DNA"/>
</dbReference>
<dbReference type="GO" id="GO:0005879">
    <property type="term" value="C:axonemal microtubule"/>
    <property type="evidence" value="ECO:0007669"/>
    <property type="project" value="TreeGrafter"/>
</dbReference>
<proteinExistence type="predicted"/>
<gene>
    <name evidence="8" type="ORF">PLEPLA_LOCUS36267</name>
</gene>
<dbReference type="InterPro" id="IPR027012">
    <property type="entry name" value="Enkurin_dom"/>
</dbReference>
<keyword evidence="9" id="KW-1185">Reference proteome</keyword>
<dbReference type="PANTHER" id="PTHR21490:SF0">
    <property type="entry name" value="ENKURIN"/>
    <property type="match status" value="1"/>
</dbReference>
<dbReference type="PROSITE" id="PS51665">
    <property type="entry name" value="ENKURIN"/>
    <property type="match status" value="1"/>
</dbReference>
<evidence type="ECO:0000256" key="6">
    <source>
        <dbReference type="SAM" id="Coils"/>
    </source>
</evidence>
<organism evidence="8 9">
    <name type="scientific">Pleuronectes platessa</name>
    <name type="common">European plaice</name>
    <dbReference type="NCBI Taxonomy" id="8262"/>
    <lineage>
        <taxon>Eukaryota</taxon>
        <taxon>Metazoa</taxon>
        <taxon>Chordata</taxon>
        <taxon>Craniata</taxon>
        <taxon>Vertebrata</taxon>
        <taxon>Euteleostomi</taxon>
        <taxon>Actinopterygii</taxon>
        <taxon>Neopterygii</taxon>
        <taxon>Teleostei</taxon>
        <taxon>Neoteleostei</taxon>
        <taxon>Acanthomorphata</taxon>
        <taxon>Carangaria</taxon>
        <taxon>Pleuronectiformes</taxon>
        <taxon>Pleuronectoidei</taxon>
        <taxon>Pleuronectidae</taxon>
        <taxon>Pleuronectes</taxon>
    </lineage>
</organism>